<accession>E8LW53</accession>
<evidence type="ECO:0000313" key="3">
    <source>
        <dbReference type="Proteomes" id="UP000004371"/>
    </source>
</evidence>
<proteinExistence type="predicted"/>
<protein>
    <submittedName>
        <fullName evidence="2">Uncharacterized protein</fullName>
    </submittedName>
</protein>
<comment type="caution">
    <text evidence="2">The sequence shown here is derived from an EMBL/GenBank/DDBJ whole genome shotgun (WGS) entry which is preliminary data.</text>
</comment>
<dbReference type="OrthoDB" id="9830698at2"/>
<keyword evidence="3" id="KW-1185">Reference proteome</keyword>
<feature type="chain" id="PRO_5003227439" evidence="1">
    <location>
        <begin position="22"/>
        <end position="116"/>
    </location>
</feature>
<feature type="signal peptide" evidence="1">
    <location>
        <begin position="1"/>
        <end position="21"/>
    </location>
</feature>
<evidence type="ECO:0000256" key="1">
    <source>
        <dbReference type="SAM" id="SignalP"/>
    </source>
</evidence>
<evidence type="ECO:0000313" key="2">
    <source>
        <dbReference type="EMBL" id="EGA65107.1"/>
    </source>
</evidence>
<reference evidence="2 3" key="1">
    <citation type="journal article" date="2012" name="Int. J. Syst. Evol. Microbiol.">
        <title>Vibrio caribbeanicus sp. nov., isolated from the marine sponge Scleritoderma cyanea.</title>
        <authorList>
            <person name="Hoffmann M."/>
            <person name="Monday S.R."/>
            <person name="Allard M.W."/>
            <person name="Strain E.A."/>
            <person name="Whittaker P."/>
            <person name="Naum M."/>
            <person name="McCarthy P.J."/>
            <person name="Lopez J.V."/>
            <person name="Fischer M."/>
            <person name="Brown E.W."/>
        </authorList>
    </citation>
    <scope>NUCLEOTIDE SEQUENCE [LARGE SCALE GENOMIC DNA]</scope>
    <source>
        <strain evidence="2 3">LMG 20546</strain>
    </source>
</reference>
<organism evidence="2 3">
    <name type="scientific">Vibrio brasiliensis LMG 20546</name>
    <dbReference type="NCBI Taxonomy" id="945543"/>
    <lineage>
        <taxon>Bacteria</taxon>
        <taxon>Pseudomonadati</taxon>
        <taxon>Pseudomonadota</taxon>
        <taxon>Gammaproteobacteria</taxon>
        <taxon>Vibrionales</taxon>
        <taxon>Vibrionaceae</taxon>
        <taxon>Vibrio</taxon>
        <taxon>Vibrio oreintalis group</taxon>
    </lineage>
</organism>
<keyword evidence="1" id="KW-0732">Signal</keyword>
<name>E8LW53_9VIBR</name>
<dbReference type="AlphaFoldDB" id="E8LW53"/>
<dbReference type="RefSeq" id="WP_006880077.1">
    <property type="nucleotide sequence ID" value="NZ_AEVS01000075.1"/>
</dbReference>
<gene>
    <name evidence="2" type="ORF">VIBR0546_09182</name>
</gene>
<sequence>MLNTIKFVVLSSIFIQFSAIAGEQQNEIVALSRLAGMAEYCQHYYEDSSNNTKAKVMHQFNRQLSEKAVSLFSSMEDSKLASDNRISAYKKYKQKFSSTSDTVCSNLEHTIGTLEL</sequence>
<dbReference type="EMBL" id="AEVS01000075">
    <property type="protein sequence ID" value="EGA65107.1"/>
    <property type="molecule type" value="Genomic_DNA"/>
</dbReference>
<dbReference type="Proteomes" id="UP000004371">
    <property type="component" value="Unassembled WGS sequence"/>
</dbReference>